<dbReference type="InterPro" id="IPR041469">
    <property type="entry name" value="Subtilisin-like_FN3"/>
</dbReference>
<evidence type="ECO:0000256" key="9">
    <source>
        <dbReference type="PROSITE-ProRule" id="PRU01240"/>
    </source>
</evidence>
<dbReference type="PROSITE" id="PS51257">
    <property type="entry name" value="PROKAR_LIPOPROTEIN"/>
    <property type="match status" value="1"/>
</dbReference>
<keyword evidence="3" id="KW-0964">Secreted</keyword>
<dbReference type="InterPro" id="IPR010259">
    <property type="entry name" value="S8pro/Inhibitor_I9"/>
</dbReference>
<accession>A0A7J6GY85</accession>
<dbReference type="Gene3D" id="3.50.30.30">
    <property type="match status" value="1"/>
</dbReference>
<proteinExistence type="inferred from homology"/>
<evidence type="ECO:0000259" key="12">
    <source>
        <dbReference type="Pfam" id="PF05922"/>
    </source>
</evidence>
<feature type="domain" description="Peptidase S8/S53" evidence="11">
    <location>
        <begin position="140"/>
        <end position="578"/>
    </location>
</feature>
<gene>
    <name evidence="14" type="ORF">F8388_005551</name>
</gene>
<dbReference type="Gene3D" id="3.40.50.200">
    <property type="entry name" value="Peptidase S8/S53 domain"/>
    <property type="match status" value="1"/>
</dbReference>
<evidence type="ECO:0000256" key="8">
    <source>
        <dbReference type="PIRSR" id="PIRSR615500-1"/>
    </source>
</evidence>
<dbReference type="PRINTS" id="PR00723">
    <property type="entry name" value="SUBTILISIN"/>
</dbReference>
<organism evidence="14 15">
    <name type="scientific">Cannabis sativa</name>
    <name type="common">Hemp</name>
    <name type="synonym">Marijuana</name>
    <dbReference type="NCBI Taxonomy" id="3483"/>
    <lineage>
        <taxon>Eukaryota</taxon>
        <taxon>Viridiplantae</taxon>
        <taxon>Streptophyta</taxon>
        <taxon>Embryophyta</taxon>
        <taxon>Tracheophyta</taxon>
        <taxon>Spermatophyta</taxon>
        <taxon>Magnoliopsida</taxon>
        <taxon>eudicotyledons</taxon>
        <taxon>Gunneridae</taxon>
        <taxon>Pentapetalae</taxon>
        <taxon>rosids</taxon>
        <taxon>fabids</taxon>
        <taxon>Rosales</taxon>
        <taxon>Cannabaceae</taxon>
        <taxon>Cannabis</taxon>
    </lineage>
</organism>
<keyword evidence="5 10" id="KW-0732">Signal</keyword>
<feature type="active site" description="Charge relay system" evidence="8 9">
    <location>
        <position position="206"/>
    </location>
</feature>
<keyword evidence="6 9" id="KW-0378">Hydrolase</keyword>
<feature type="active site" description="Charge relay system" evidence="8 9">
    <location>
        <position position="148"/>
    </location>
</feature>
<evidence type="ECO:0000256" key="2">
    <source>
        <dbReference type="ARBA" id="ARBA00011073"/>
    </source>
</evidence>
<feature type="chain" id="PRO_5029743537" description="Cucumisin" evidence="10">
    <location>
        <begin position="29"/>
        <end position="751"/>
    </location>
</feature>
<keyword evidence="7 9" id="KW-0720">Serine protease</keyword>
<dbReference type="FunFam" id="3.40.50.200:FF:000006">
    <property type="entry name" value="Subtilisin-like protease SBT1.5"/>
    <property type="match status" value="1"/>
</dbReference>
<dbReference type="InterPro" id="IPR036852">
    <property type="entry name" value="Peptidase_S8/S53_dom_sf"/>
</dbReference>
<name>A0A7J6GY85_CANSA</name>
<dbReference type="Pfam" id="PF00082">
    <property type="entry name" value="Peptidase_S8"/>
    <property type="match status" value="1"/>
</dbReference>
<comment type="subcellular location">
    <subcellularLocation>
        <location evidence="1">Secreted</location>
    </subcellularLocation>
</comment>
<dbReference type="Proteomes" id="UP000525078">
    <property type="component" value="Unassembled WGS sequence"/>
</dbReference>
<dbReference type="GO" id="GO:0004252">
    <property type="term" value="F:serine-type endopeptidase activity"/>
    <property type="evidence" value="ECO:0007669"/>
    <property type="project" value="UniProtKB-UniRule"/>
</dbReference>
<comment type="similarity">
    <text evidence="2 9">Belongs to the peptidase S8 family.</text>
</comment>
<dbReference type="GO" id="GO:0009609">
    <property type="term" value="P:response to symbiotic bacterium"/>
    <property type="evidence" value="ECO:0007669"/>
    <property type="project" value="UniProtKB-ARBA"/>
</dbReference>
<dbReference type="InterPro" id="IPR015500">
    <property type="entry name" value="Peptidase_S8_subtilisin-rel"/>
</dbReference>
<evidence type="ECO:0000256" key="5">
    <source>
        <dbReference type="ARBA" id="ARBA00022729"/>
    </source>
</evidence>
<evidence type="ECO:0000256" key="1">
    <source>
        <dbReference type="ARBA" id="ARBA00004613"/>
    </source>
</evidence>
<dbReference type="InterPro" id="IPR000209">
    <property type="entry name" value="Peptidase_S8/S53_dom"/>
</dbReference>
<dbReference type="PANTHER" id="PTHR10795">
    <property type="entry name" value="PROPROTEIN CONVERTASE SUBTILISIN/KEXIN"/>
    <property type="match status" value="1"/>
</dbReference>
<dbReference type="PROSITE" id="PS00138">
    <property type="entry name" value="SUBTILASE_SER"/>
    <property type="match status" value="1"/>
</dbReference>
<evidence type="ECO:0008006" key="16">
    <source>
        <dbReference type="Google" id="ProtNLM"/>
    </source>
</evidence>
<evidence type="ECO:0000313" key="14">
    <source>
        <dbReference type="EMBL" id="KAF4387934.1"/>
    </source>
</evidence>
<dbReference type="InterPro" id="IPR045051">
    <property type="entry name" value="SBT"/>
</dbReference>
<dbReference type="Pfam" id="PF05922">
    <property type="entry name" value="Inhibitor_I9"/>
    <property type="match status" value="1"/>
</dbReference>
<dbReference type="InterPro" id="IPR037045">
    <property type="entry name" value="S8pro/Inhibitor_I9_sf"/>
</dbReference>
<evidence type="ECO:0000259" key="13">
    <source>
        <dbReference type="Pfam" id="PF17766"/>
    </source>
</evidence>
<dbReference type="Gene3D" id="2.60.40.2310">
    <property type="match status" value="1"/>
</dbReference>
<dbReference type="SUPFAM" id="SSF52743">
    <property type="entry name" value="Subtilisin-like"/>
    <property type="match status" value="1"/>
</dbReference>
<evidence type="ECO:0000259" key="11">
    <source>
        <dbReference type="Pfam" id="PF00082"/>
    </source>
</evidence>
<feature type="active site" description="Charge relay system" evidence="8 9">
    <location>
        <position position="529"/>
    </location>
</feature>
<dbReference type="AlphaFoldDB" id="A0A7J6GY85"/>
<dbReference type="EMBL" id="JAATIP010000037">
    <property type="protein sequence ID" value="KAF4387934.1"/>
    <property type="molecule type" value="Genomic_DNA"/>
</dbReference>
<dbReference type="Pfam" id="PF17766">
    <property type="entry name" value="fn3_6"/>
    <property type="match status" value="1"/>
</dbReference>
<protein>
    <recommendedName>
        <fullName evidence="16">Cucumisin</fullName>
    </recommendedName>
</protein>
<evidence type="ECO:0000256" key="3">
    <source>
        <dbReference type="ARBA" id="ARBA00022525"/>
    </source>
</evidence>
<evidence type="ECO:0000256" key="4">
    <source>
        <dbReference type="ARBA" id="ARBA00022670"/>
    </source>
</evidence>
<evidence type="ECO:0000256" key="7">
    <source>
        <dbReference type="ARBA" id="ARBA00022825"/>
    </source>
</evidence>
<feature type="signal peptide" evidence="10">
    <location>
        <begin position="1"/>
        <end position="28"/>
    </location>
</feature>
<evidence type="ECO:0000313" key="15">
    <source>
        <dbReference type="Proteomes" id="UP000525078"/>
    </source>
</evidence>
<dbReference type="CDD" id="cd04852">
    <property type="entry name" value="Peptidases_S8_3"/>
    <property type="match status" value="1"/>
</dbReference>
<keyword evidence="4 9" id="KW-0645">Protease</keyword>
<dbReference type="GO" id="GO:0006508">
    <property type="term" value="P:proteolysis"/>
    <property type="evidence" value="ECO:0007669"/>
    <property type="project" value="UniProtKB-KW"/>
</dbReference>
<reference evidence="14 15" key="1">
    <citation type="journal article" date="2020" name="bioRxiv">
        <title>Sequence and annotation of 42 cannabis genomes reveals extensive copy number variation in cannabinoid synthesis and pathogen resistance genes.</title>
        <authorList>
            <person name="Mckernan K.J."/>
            <person name="Helbert Y."/>
            <person name="Kane L.T."/>
            <person name="Ebling H."/>
            <person name="Zhang L."/>
            <person name="Liu B."/>
            <person name="Eaton Z."/>
            <person name="Mclaughlin S."/>
            <person name="Kingan S."/>
            <person name="Baybayan P."/>
            <person name="Concepcion G."/>
            <person name="Jordan M."/>
            <person name="Riva A."/>
            <person name="Barbazuk W."/>
            <person name="Harkins T."/>
        </authorList>
    </citation>
    <scope>NUCLEOTIDE SEQUENCE [LARGE SCALE GENOMIC DNA]</scope>
    <source>
        <strain evidence="15">cv. Jamaican Lion 4</strain>
        <tissue evidence="14">Leaf</tissue>
    </source>
</reference>
<comment type="caution">
    <text evidence="14">The sequence shown here is derived from an EMBL/GenBank/DDBJ whole genome shotgun (WGS) entry which is preliminary data.</text>
</comment>
<dbReference type="CDD" id="cd02120">
    <property type="entry name" value="PA_subtilisin_like"/>
    <property type="match status" value="1"/>
</dbReference>
<dbReference type="PROSITE" id="PS51892">
    <property type="entry name" value="SUBTILASE"/>
    <property type="match status" value="1"/>
</dbReference>
<feature type="domain" description="Subtilisin-like protease fibronectin type-III" evidence="13">
    <location>
        <begin position="638"/>
        <end position="736"/>
    </location>
</feature>
<dbReference type="Gene3D" id="3.30.70.80">
    <property type="entry name" value="Peptidase S8 propeptide/proteinase inhibitor I9"/>
    <property type="match status" value="1"/>
</dbReference>
<evidence type="ECO:0000256" key="6">
    <source>
        <dbReference type="ARBA" id="ARBA00022801"/>
    </source>
</evidence>
<dbReference type="GO" id="GO:0005576">
    <property type="term" value="C:extracellular region"/>
    <property type="evidence" value="ECO:0007669"/>
    <property type="project" value="UniProtKB-SubCell"/>
</dbReference>
<dbReference type="InterPro" id="IPR023828">
    <property type="entry name" value="Peptidase_S8_Ser-AS"/>
</dbReference>
<dbReference type="InterPro" id="IPR034197">
    <property type="entry name" value="Peptidases_S8_3"/>
</dbReference>
<sequence length="751" mass="80987">MGNKYGDSLYLYNFFTIFILTLSFSCKASDEDRKASEFFSVYIVYMGALQDKLSSQTSLHYSILQSVLEGSSVSDSLVRSYNRSFSGFAAKLTEKERLKLAGMDGIVSIFPNKLYKTQTTRSWDFMGLSETIKRNPTVESDTIIGVIDTGIWPESESFSDEGFGPPPKKWKGACNGGKNFTCNKKVIGARFYETTIIESSRDEEGHGSHTASTAAGNIVKEASFYDIAKGTARGGVPSARIASYKVCDASGCFGASILSAFDDAIADGVDIITISIGQDAPSYFYNDVTAIGAFHAMEKGILTVHSAGNGGPALGTVASVAPWLMTVAASTTDRRIIDKIVLDKGNGTTIIGKAVNSFTLNGTTFPLVDASNVSDFKKCPDLDPGTCDINCMHSGLVKGKIMLCEISDAFAAGALGSISIGELDDTSFVVPFPASNVNEKDYNTILSYLNSSKNPQATILKSEALKDSTAPLVASFSSRGPNLVVPDIMKPDISAPGVDILAAYSYEASPSENADDKRRVKYNIVSGTSMSCPHVAGAAAYVTTFHPDWSPSAIKSSLMTTAWLMNNTKNSNKEYDYGSGHINPTQAIHPGLVYETLEGDYIKFLCSLIGYDEKKVRLISGDNSTTCPKIRERESGKDLNYPSMTATVAINKPIHVSFHRRVKNVGIANSTYKAQIFSRSLTNIKVVPEVLSFKSLNEELSFDVIVNSGSLTKKIPMVSASLVWSDGTHSVRSPIVLHNSNSIESFEAKLD</sequence>
<feature type="domain" description="Inhibitor I9" evidence="12">
    <location>
        <begin position="41"/>
        <end position="118"/>
    </location>
</feature>
<evidence type="ECO:0000256" key="10">
    <source>
        <dbReference type="SAM" id="SignalP"/>
    </source>
</evidence>